<dbReference type="EnsemblMetazoa" id="CJA09363c.1">
    <property type="protein sequence ID" value="CJA09363c.1"/>
    <property type="gene ID" value="WBGene00128567"/>
</dbReference>
<organism evidence="1 2">
    <name type="scientific">Caenorhabditis japonica</name>
    <dbReference type="NCBI Taxonomy" id="281687"/>
    <lineage>
        <taxon>Eukaryota</taxon>
        <taxon>Metazoa</taxon>
        <taxon>Ecdysozoa</taxon>
        <taxon>Nematoda</taxon>
        <taxon>Chromadorea</taxon>
        <taxon>Rhabditida</taxon>
        <taxon>Rhabditina</taxon>
        <taxon>Rhabditomorpha</taxon>
        <taxon>Rhabditoidea</taxon>
        <taxon>Rhabditidae</taxon>
        <taxon>Peloderinae</taxon>
        <taxon>Caenorhabditis</taxon>
    </lineage>
</organism>
<proteinExistence type="predicted"/>
<reference evidence="1" key="2">
    <citation type="submission" date="2022-06" db="UniProtKB">
        <authorList>
            <consortium name="EnsemblMetazoa"/>
        </authorList>
    </citation>
    <scope>IDENTIFICATION</scope>
    <source>
        <strain evidence="1">DF5081</strain>
    </source>
</reference>
<evidence type="ECO:0000313" key="2">
    <source>
        <dbReference type="Proteomes" id="UP000005237"/>
    </source>
</evidence>
<dbReference type="PANTHER" id="PTHR11533">
    <property type="entry name" value="PROTEASE M1 ZINC METALLOPROTEASE"/>
    <property type="match status" value="1"/>
</dbReference>
<dbReference type="GO" id="GO:0005615">
    <property type="term" value="C:extracellular space"/>
    <property type="evidence" value="ECO:0007669"/>
    <property type="project" value="TreeGrafter"/>
</dbReference>
<protein>
    <submittedName>
        <fullName evidence="1">Uncharacterized protein</fullName>
    </submittedName>
</protein>
<dbReference type="InterPro" id="IPR050344">
    <property type="entry name" value="Peptidase_M1_aminopeptidases"/>
</dbReference>
<dbReference type="GO" id="GO:0070006">
    <property type="term" value="F:metalloaminopeptidase activity"/>
    <property type="evidence" value="ECO:0007669"/>
    <property type="project" value="TreeGrafter"/>
</dbReference>
<evidence type="ECO:0000313" key="1">
    <source>
        <dbReference type="EnsemblMetazoa" id="CJA09363c.1"/>
    </source>
</evidence>
<dbReference type="SUPFAM" id="SSF63737">
    <property type="entry name" value="Leukotriene A4 hydrolase N-terminal domain"/>
    <property type="match status" value="1"/>
</dbReference>
<accession>A0A8R1HS48</accession>
<dbReference type="GO" id="GO:0006508">
    <property type="term" value="P:proteolysis"/>
    <property type="evidence" value="ECO:0007669"/>
    <property type="project" value="TreeGrafter"/>
</dbReference>
<sequence length="225" mass="24525">MLDHFENVSLVFNGNELEIFNVLLTDYSMEVSVDQPVLFPGSYTLTAHRYKGLIGSAIYYRDAGEHAVFASQLFPNRAPALFPTYLGATEKATFSVSMVHPIGTLALSSAASEGAARKVDTNWQKTSFSTTPAITPAMLCFLLLPAEYTQIDSTYTGINISVHFNKYRVQKEQAKHLLHTATQVLALLKDIFSSLLPVPKIDIVTMHDATSASCFGALVVSEGGV</sequence>
<dbReference type="AlphaFoldDB" id="A0A8R1HS48"/>
<keyword evidence="2" id="KW-1185">Reference proteome</keyword>
<dbReference type="Proteomes" id="UP000005237">
    <property type="component" value="Unassembled WGS sequence"/>
</dbReference>
<dbReference type="InterPro" id="IPR042097">
    <property type="entry name" value="Aminopeptidase_N-like_N_sf"/>
</dbReference>
<dbReference type="GO" id="GO:0005737">
    <property type="term" value="C:cytoplasm"/>
    <property type="evidence" value="ECO:0007669"/>
    <property type="project" value="TreeGrafter"/>
</dbReference>
<dbReference type="Gene3D" id="2.60.40.1730">
    <property type="entry name" value="tricorn interacting facor f3 domain"/>
    <property type="match status" value="1"/>
</dbReference>
<dbReference type="GO" id="GO:0042277">
    <property type="term" value="F:peptide binding"/>
    <property type="evidence" value="ECO:0007669"/>
    <property type="project" value="TreeGrafter"/>
</dbReference>
<name>A0A8R1HS48_CAEJA</name>
<dbReference type="GO" id="GO:0016020">
    <property type="term" value="C:membrane"/>
    <property type="evidence" value="ECO:0007669"/>
    <property type="project" value="TreeGrafter"/>
</dbReference>
<dbReference type="GO" id="GO:0043171">
    <property type="term" value="P:peptide catabolic process"/>
    <property type="evidence" value="ECO:0007669"/>
    <property type="project" value="TreeGrafter"/>
</dbReference>
<reference evidence="2" key="1">
    <citation type="submission" date="2010-08" db="EMBL/GenBank/DDBJ databases">
        <authorList>
            <consortium name="Caenorhabditis japonica Sequencing Consortium"/>
            <person name="Wilson R.K."/>
        </authorList>
    </citation>
    <scope>NUCLEOTIDE SEQUENCE [LARGE SCALE GENOMIC DNA]</scope>
    <source>
        <strain evidence="2">DF5081</strain>
    </source>
</reference>
<dbReference type="GO" id="GO:0008270">
    <property type="term" value="F:zinc ion binding"/>
    <property type="evidence" value="ECO:0007669"/>
    <property type="project" value="TreeGrafter"/>
</dbReference>
<dbReference type="PANTHER" id="PTHR11533:SF192">
    <property type="entry name" value="GH"/>
    <property type="match status" value="1"/>
</dbReference>